<dbReference type="Gene3D" id="3.30.40.10">
    <property type="entry name" value="Zinc/RING finger domain, C3HC4 (zinc finger)"/>
    <property type="match status" value="1"/>
</dbReference>
<keyword evidence="3" id="KW-0862">Zinc</keyword>
<evidence type="ECO:0000256" key="4">
    <source>
        <dbReference type="SAM" id="Coils"/>
    </source>
</evidence>
<dbReference type="SUPFAM" id="SSF57903">
    <property type="entry name" value="FYVE/PHD zinc finger"/>
    <property type="match status" value="1"/>
</dbReference>
<evidence type="ECO:0000256" key="3">
    <source>
        <dbReference type="ARBA" id="ARBA00022833"/>
    </source>
</evidence>
<feature type="coiled-coil region" evidence="4">
    <location>
        <begin position="87"/>
        <end position="142"/>
    </location>
</feature>
<evidence type="ECO:0000313" key="5">
    <source>
        <dbReference type="EMBL" id="JAT39614.1"/>
    </source>
</evidence>
<dbReference type="AlphaFoldDB" id="A0A1B6MUJ4"/>
<dbReference type="InterPro" id="IPR011011">
    <property type="entry name" value="Znf_FYVE_PHD"/>
</dbReference>
<name>A0A1B6MUJ4_9HEMI</name>
<dbReference type="Gene3D" id="3.30.70.1820">
    <property type="entry name" value="L1 transposable element, RRM domain"/>
    <property type="match status" value="1"/>
</dbReference>
<dbReference type="InterPro" id="IPR004244">
    <property type="entry name" value="Transposase_22"/>
</dbReference>
<evidence type="ECO:0000256" key="1">
    <source>
        <dbReference type="ARBA" id="ARBA00022723"/>
    </source>
</evidence>
<gene>
    <name evidence="5" type="ORF">g.51133</name>
</gene>
<reference evidence="5" key="1">
    <citation type="submission" date="2015-11" db="EMBL/GenBank/DDBJ databases">
        <title>De novo transcriptome assembly of four potential Pierce s Disease insect vectors from Arizona vineyards.</title>
        <authorList>
            <person name="Tassone E.E."/>
        </authorList>
    </citation>
    <scope>NUCLEOTIDE SEQUENCE</scope>
</reference>
<dbReference type="InterPro" id="IPR019786">
    <property type="entry name" value="Zinc_finger_PHD-type_CS"/>
</dbReference>
<dbReference type="PANTHER" id="PTHR11505">
    <property type="entry name" value="L1 TRANSPOSABLE ELEMENT-RELATED"/>
    <property type="match status" value="1"/>
</dbReference>
<keyword evidence="4" id="KW-0175">Coiled coil</keyword>
<feature type="non-terminal residue" evidence="5">
    <location>
        <position position="235"/>
    </location>
</feature>
<sequence length="235" mass="27477">MSSNCGVCLKVFSTKQQKVKCADCEKCFHLACCKMSKADIDCLYEEGIVWRCQPCSTERRRSMRMESKIDEGNLSLSDVMQLLQEVREEQKNSLKDFNVSYEALNNKLDESTGLMRKQAEEMKLFTEELSKLREENASLKLKICDMEERLVESEQYSRRNCLEIQGVPDDKNENIIETVKQVGKALDIVIEDKMIDVCHRLKKRKEDHRPAGIIVKFVRRMDAEEVLRKRRVKRN</sequence>
<dbReference type="PROSITE" id="PS01359">
    <property type="entry name" value="ZF_PHD_1"/>
    <property type="match status" value="1"/>
</dbReference>
<dbReference type="GO" id="GO:0008270">
    <property type="term" value="F:zinc ion binding"/>
    <property type="evidence" value="ECO:0007669"/>
    <property type="project" value="UniProtKB-KW"/>
</dbReference>
<protein>
    <recommendedName>
        <fullName evidence="6">PHD-type domain-containing protein</fullName>
    </recommendedName>
</protein>
<accession>A0A1B6MUJ4</accession>
<keyword evidence="2" id="KW-0863">Zinc-finger</keyword>
<dbReference type="EMBL" id="GEBQ01000363">
    <property type="protein sequence ID" value="JAT39614.1"/>
    <property type="molecule type" value="Transcribed_RNA"/>
</dbReference>
<dbReference type="InterPro" id="IPR013083">
    <property type="entry name" value="Znf_RING/FYVE/PHD"/>
</dbReference>
<evidence type="ECO:0008006" key="6">
    <source>
        <dbReference type="Google" id="ProtNLM"/>
    </source>
</evidence>
<evidence type="ECO:0000256" key="2">
    <source>
        <dbReference type="ARBA" id="ARBA00022771"/>
    </source>
</evidence>
<keyword evidence="1" id="KW-0479">Metal-binding</keyword>
<organism evidence="5">
    <name type="scientific">Graphocephala atropunctata</name>
    <dbReference type="NCBI Taxonomy" id="36148"/>
    <lineage>
        <taxon>Eukaryota</taxon>
        <taxon>Metazoa</taxon>
        <taxon>Ecdysozoa</taxon>
        <taxon>Arthropoda</taxon>
        <taxon>Hexapoda</taxon>
        <taxon>Insecta</taxon>
        <taxon>Pterygota</taxon>
        <taxon>Neoptera</taxon>
        <taxon>Paraneoptera</taxon>
        <taxon>Hemiptera</taxon>
        <taxon>Auchenorrhyncha</taxon>
        <taxon>Membracoidea</taxon>
        <taxon>Cicadellidae</taxon>
        <taxon>Cicadellinae</taxon>
        <taxon>Cicadellini</taxon>
        <taxon>Graphocephala</taxon>
    </lineage>
</organism>
<proteinExistence type="predicted"/>